<evidence type="ECO:0008006" key="3">
    <source>
        <dbReference type="Google" id="ProtNLM"/>
    </source>
</evidence>
<dbReference type="STRING" id="199890.A0A182P6X1"/>
<proteinExistence type="predicted"/>
<protein>
    <recommendedName>
        <fullName evidence="3">Tetratricopeptide repeat protein</fullName>
    </recommendedName>
</protein>
<reference evidence="1" key="2">
    <citation type="submission" date="2020-05" db="UniProtKB">
        <authorList>
            <consortium name="EnsemblMetazoa"/>
        </authorList>
    </citation>
    <scope>IDENTIFICATION</scope>
    <source>
        <strain evidence="1">Epiroticus2</strain>
    </source>
</reference>
<dbReference type="AlphaFoldDB" id="A0A182P6X1"/>
<evidence type="ECO:0000313" key="1">
    <source>
        <dbReference type="EnsemblMetazoa" id="AEPI002671-PA"/>
    </source>
</evidence>
<dbReference type="VEuPathDB" id="VectorBase:AEPI002671"/>
<organism evidence="1 2">
    <name type="scientific">Anopheles epiroticus</name>
    <dbReference type="NCBI Taxonomy" id="199890"/>
    <lineage>
        <taxon>Eukaryota</taxon>
        <taxon>Metazoa</taxon>
        <taxon>Ecdysozoa</taxon>
        <taxon>Arthropoda</taxon>
        <taxon>Hexapoda</taxon>
        <taxon>Insecta</taxon>
        <taxon>Pterygota</taxon>
        <taxon>Neoptera</taxon>
        <taxon>Endopterygota</taxon>
        <taxon>Diptera</taxon>
        <taxon>Nematocera</taxon>
        <taxon>Culicoidea</taxon>
        <taxon>Culicidae</taxon>
        <taxon>Anophelinae</taxon>
        <taxon>Anopheles</taxon>
    </lineage>
</organism>
<reference evidence="2" key="1">
    <citation type="submission" date="2013-03" db="EMBL/GenBank/DDBJ databases">
        <title>The Genome Sequence of Anopheles epiroticus epiroticus2.</title>
        <authorList>
            <consortium name="The Broad Institute Genomics Platform"/>
            <person name="Neafsey D.E."/>
            <person name="Howell P."/>
            <person name="Walker B."/>
            <person name="Young S.K."/>
            <person name="Zeng Q."/>
            <person name="Gargeya S."/>
            <person name="Fitzgerald M."/>
            <person name="Haas B."/>
            <person name="Abouelleil A."/>
            <person name="Allen A.W."/>
            <person name="Alvarado L."/>
            <person name="Arachchi H.M."/>
            <person name="Berlin A.M."/>
            <person name="Chapman S.B."/>
            <person name="Gainer-Dewar J."/>
            <person name="Goldberg J."/>
            <person name="Griggs A."/>
            <person name="Gujja S."/>
            <person name="Hansen M."/>
            <person name="Howarth C."/>
            <person name="Imamovic A."/>
            <person name="Ireland A."/>
            <person name="Larimer J."/>
            <person name="McCowan C."/>
            <person name="Murphy C."/>
            <person name="Pearson M."/>
            <person name="Poon T.W."/>
            <person name="Priest M."/>
            <person name="Roberts A."/>
            <person name="Saif S."/>
            <person name="Shea T."/>
            <person name="Sisk P."/>
            <person name="Sykes S."/>
            <person name="Wortman J."/>
            <person name="Nusbaum C."/>
            <person name="Birren B."/>
        </authorList>
    </citation>
    <scope>NUCLEOTIDE SEQUENCE [LARGE SCALE GENOMIC DNA]</scope>
    <source>
        <strain evidence="2">Epiroticus2</strain>
    </source>
</reference>
<keyword evidence="2" id="KW-1185">Reference proteome</keyword>
<evidence type="ECO:0000313" key="2">
    <source>
        <dbReference type="Proteomes" id="UP000075885"/>
    </source>
</evidence>
<name>A0A182P6X1_9DIPT</name>
<sequence>MSSESLVRPGLTTRFTGSLPEIKLRLRKKVPKLTANDVRRARIPYYEAIASELYEAGYVSAAFLLLHLIEYEDAYVGRTSYAAVESRRLQNDEMLLNPLCDSLARAENWKAERQYVREVGELLAIARRLEPVREKRWLARQFFCIALDRCADCDGPERVKAQSLVRYYYGKFLIDLRQHLEAMKLLEQADEELGSVSPEEIDSWETLEEDGERLSIAINTLLFVSNCKLAEELRGSPKWIAEQYIKDAHKAALKSLYTLSSIMARSYQAYGEFLCDKGCHEEALEMYRNALQQAELDGELPELAVSVALAQAKSYHRLSQAVKRDAMLHRVDRMTKSNENSLNRAHYYLVAATLQQQDAKEDANKMAQLLTHLRLAASIFERFRQRASALEARCLEGLLRAEPLFAEYAILLPRAISTSDGALYRVIDRVGF</sequence>
<accession>A0A182P6X1</accession>
<dbReference type="Proteomes" id="UP000075885">
    <property type="component" value="Unassembled WGS sequence"/>
</dbReference>
<dbReference type="EnsemblMetazoa" id="AEPI002671-RA">
    <property type="protein sequence ID" value="AEPI002671-PA"/>
    <property type="gene ID" value="AEPI002671"/>
</dbReference>